<name>A0AAT9J793_9VIRU</name>
<sequence>MDSLTVIQNFEAGLKGSGGNYFTDGNSLFLFGNMIAKHTENGIMFSLAGWNSQTTKKTLSRLSGVCVHTKKGILYNNDQEINDHDWYPVLQSEILEEVE</sequence>
<proteinExistence type="predicted"/>
<evidence type="ECO:0000313" key="1">
    <source>
        <dbReference type="EMBL" id="DBA51863.1"/>
    </source>
</evidence>
<reference evidence="1" key="1">
    <citation type="journal article" date="2024" name="Environ. Microbiol. Rep.">
        <title>Hiding in plain sight: The discovery of complete genomes of 11 hypothetical spindle-shaped viruses that putatively infect mesophilic ammonia-oxidizing archaea.</title>
        <authorList>
            <person name="Ni Y."/>
            <person name="Xu T."/>
            <person name="Yan S."/>
            <person name="Chen L."/>
            <person name="Wang Y."/>
        </authorList>
    </citation>
    <scope>NUCLEOTIDE SEQUENCE</scope>
    <source>
        <strain evidence="1">NBC1</strain>
    </source>
</reference>
<reference evidence="1" key="2">
    <citation type="submission" date="2024-03" db="EMBL/GenBank/DDBJ databases">
        <authorList>
            <person name="Ni Y."/>
            <person name="Xu T."/>
            <person name="Yan S."/>
            <person name="Chen L."/>
            <person name="Wang Y."/>
        </authorList>
    </citation>
    <scope>NUCLEOTIDE SEQUENCE</scope>
    <source>
        <strain evidence="1">NBC1</strain>
    </source>
</reference>
<organism evidence="1">
    <name type="scientific">Nitrosopumilaceae spindle-shaped virus</name>
    <dbReference type="NCBI Taxonomy" id="3065433"/>
    <lineage>
        <taxon>Viruses</taxon>
    </lineage>
</organism>
<accession>A0AAT9J793</accession>
<protein>
    <submittedName>
        <fullName evidence="1">ORF5</fullName>
    </submittedName>
</protein>
<dbReference type="EMBL" id="BK067786">
    <property type="protein sequence ID" value="DBA51863.1"/>
    <property type="molecule type" value="Genomic_DNA"/>
</dbReference>